<feature type="transmembrane region" description="Helical" evidence="1">
    <location>
        <begin position="116"/>
        <end position="134"/>
    </location>
</feature>
<organism evidence="2 3">
    <name type="scientific">Lysinibacillus macroides</name>
    <dbReference type="NCBI Taxonomy" id="33935"/>
    <lineage>
        <taxon>Bacteria</taxon>
        <taxon>Bacillati</taxon>
        <taxon>Bacillota</taxon>
        <taxon>Bacilli</taxon>
        <taxon>Bacillales</taxon>
        <taxon>Bacillaceae</taxon>
        <taxon>Lysinibacillus</taxon>
    </lineage>
</organism>
<dbReference type="PATRIC" id="fig|33935.3.peg.1125"/>
<keyword evidence="1" id="KW-1133">Transmembrane helix</keyword>
<keyword evidence="1" id="KW-0812">Transmembrane</keyword>
<reference evidence="2 3" key="1">
    <citation type="submission" date="2015-07" db="EMBL/GenBank/DDBJ databases">
        <title>Genome sequencing project for genomic taxonomy and phylogenomics of Bacillus-like bacteria.</title>
        <authorList>
            <person name="Liu B."/>
            <person name="Wang J."/>
            <person name="Zhu Y."/>
            <person name="Liu G."/>
            <person name="Chen Q."/>
            <person name="Chen Z."/>
            <person name="Che J."/>
            <person name="Ge C."/>
            <person name="Shi H."/>
            <person name="Pan Z."/>
            <person name="Liu X."/>
        </authorList>
    </citation>
    <scope>NUCLEOTIDE SEQUENCE [LARGE SCALE GENOMIC DNA]</scope>
    <source>
        <strain evidence="2 3">DSM 54</strain>
    </source>
</reference>
<keyword evidence="1" id="KW-0472">Membrane</keyword>
<proteinExistence type="predicted"/>
<dbReference type="Proteomes" id="UP000037977">
    <property type="component" value="Unassembled WGS sequence"/>
</dbReference>
<feature type="transmembrane region" description="Helical" evidence="1">
    <location>
        <begin position="65"/>
        <end position="86"/>
    </location>
</feature>
<evidence type="ECO:0000256" key="1">
    <source>
        <dbReference type="SAM" id="Phobius"/>
    </source>
</evidence>
<gene>
    <name evidence="2" type="ORF">ADM90_08300</name>
</gene>
<sequence>MMIPWIIAAEIAFWIVIIIGLISRYVLKMPKLSIFFFALTPVIDLLLIILTTIDLKRGTPASTSHGIAAIYIGVSIAYGKTMIAWADEKFQQWFFKKPKKTPLTGKAKGLYDMKMLVRHISAFAIGAGCLYGMIRFAGTATDTSPLLQIMKVWGIVLVIDAVISLSYVIFPSRK</sequence>
<keyword evidence="3" id="KW-1185">Reference proteome</keyword>
<feature type="transmembrane region" description="Helical" evidence="1">
    <location>
        <begin position="34"/>
        <end position="53"/>
    </location>
</feature>
<feature type="transmembrane region" description="Helical" evidence="1">
    <location>
        <begin position="6"/>
        <end position="27"/>
    </location>
</feature>
<dbReference type="EMBL" id="LGCI01000005">
    <property type="protein sequence ID" value="KOY83264.1"/>
    <property type="molecule type" value="Genomic_DNA"/>
</dbReference>
<evidence type="ECO:0000313" key="2">
    <source>
        <dbReference type="EMBL" id="KOY83264.1"/>
    </source>
</evidence>
<dbReference type="STRING" id="33935.ADM90_08300"/>
<dbReference type="AlphaFoldDB" id="A0A0N0CWR9"/>
<feature type="transmembrane region" description="Helical" evidence="1">
    <location>
        <begin position="146"/>
        <end position="170"/>
    </location>
</feature>
<comment type="caution">
    <text evidence="2">The sequence shown here is derived from an EMBL/GenBank/DDBJ whole genome shotgun (WGS) entry which is preliminary data.</text>
</comment>
<name>A0A0N0CWR9_9BACI</name>
<protein>
    <submittedName>
        <fullName evidence="2">Membrane protein</fullName>
    </submittedName>
</protein>
<evidence type="ECO:0000313" key="3">
    <source>
        <dbReference type="Proteomes" id="UP000037977"/>
    </source>
</evidence>
<accession>A0A0N0CWR9</accession>